<dbReference type="Proteomes" id="UP001433508">
    <property type="component" value="Unassembled WGS sequence"/>
</dbReference>
<protein>
    <submittedName>
        <fullName evidence="1">Uncharacterized protein</fullName>
    </submittedName>
</protein>
<comment type="caution">
    <text evidence="1">The sequence shown here is derived from an EMBL/GenBank/DDBJ whole genome shotgun (WGS) entry which is preliminary data.</text>
</comment>
<accession>A0ACC3T7F2</accession>
<evidence type="ECO:0000313" key="2">
    <source>
        <dbReference type="Proteomes" id="UP001433508"/>
    </source>
</evidence>
<sequence>MTITSEEPILVISPGPFGEKPYEAFRKLSFVASLTIGAFIQSANSLHFWLFFFTTPNPINF</sequence>
<proteinExistence type="predicted"/>
<evidence type="ECO:0000313" key="1">
    <source>
        <dbReference type="EMBL" id="KAK9239541.1"/>
    </source>
</evidence>
<keyword evidence="2" id="KW-1185">Reference proteome</keyword>
<dbReference type="EMBL" id="MU971345">
    <property type="protein sequence ID" value="KAK9239541.1"/>
    <property type="molecule type" value="Genomic_DNA"/>
</dbReference>
<gene>
    <name evidence="1" type="ORF">V1525DRAFT_397723</name>
</gene>
<reference evidence="2" key="1">
    <citation type="journal article" date="2024" name="Front. Bioeng. Biotechnol.">
        <title>Genome-scale model development and genomic sequencing of the oleaginous clade Lipomyces.</title>
        <authorList>
            <person name="Czajka J.J."/>
            <person name="Han Y."/>
            <person name="Kim J."/>
            <person name="Mondo S.J."/>
            <person name="Hofstad B.A."/>
            <person name="Robles A."/>
            <person name="Haridas S."/>
            <person name="Riley R."/>
            <person name="LaButti K."/>
            <person name="Pangilinan J."/>
            <person name="Andreopoulos W."/>
            <person name="Lipzen A."/>
            <person name="Yan J."/>
            <person name="Wang M."/>
            <person name="Ng V."/>
            <person name="Grigoriev I.V."/>
            <person name="Spatafora J.W."/>
            <person name="Magnuson J.K."/>
            <person name="Baker S.E."/>
            <person name="Pomraning K.R."/>
        </authorList>
    </citation>
    <scope>NUCLEOTIDE SEQUENCE [LARGE SCALE GENOMIC DNA]</scope>
    <source>
        <strain evidence="2">CBS 7786</strain>
    </source>
</reference>
<name>A0ACC3T7F2_LIPKO</name>
<organism evidence="1 2">
    <name type="scientific">Lipomyces kononenkoae</name>
    <name type="common">Yeast</name>
    <dbReference type="NCBI Taxonomy" id="34357"/>
    <lineage>
        <taxon>Eukaryota</taxon>
        <taxon>Fungi</taxon>
        <taxon>Dikarya</taxon>
        <taxon>Ascomycota</taxon>
        <taxon>Saccharomycotina</taxon>
        <taxon>Lipomycetes</taxon>
        <taxon>Lipomycetales</taxon>
        <taxon>Lipomycetaceae</taxon>
        <taxon>Lipomyces</taxon>
    </lineage>
</organism>